<keyword evidence="2" id="KW-0732">Signal</keyword>
<feature type="region of interest" description="Disordered" evidence="1">
    <location>
        <begin position="20"/>
        <end position="104"/>
    </location>
</feature>
<feature type="chain" id="PRO_5031186240" evidence="2">
    <location>
        <begin position="21"/>
        <end position="164"/>
    </location>
</feature>
<dbReference type="AlphaFoldDB" id="A0A7S4R5J5"/>
<evidence type="ECO:0000256" key="1">
    <source>
        <dbReference type="SAM" id="MobiDB-lite"/>
    </source>
</evidence>
<dbReference type="EMBL" id="HBNS01016579">
    <property type="protein sequence ID" value="CAE4604091.1"/>
    <property type="molecule type" value="Transcribed_RNA"/>
</dbReference>
<organism evidence="3">
    <name type="scientific">Ditylum brightwellii</name>
    <dbReference type="NCBI Taxonomy" id="49249"/>
    <lineage>
        <taxon>Eukaryota</taxon>
        <taxon>Sar</taxon>
        <taxon>Stramenopiles</taxon>
        <taxon>Ochrophyta</taxon>
        <taxon>Bacillariophyta</taxon>
        <taxon>Mediophyceae</taxon>
        <taxon>Lithodesmiophycidae</taxon>
        <taxon>Lithodesmiales</taxon>
        <taxon>Lithodesmiaceae</taxon>
        <taxon>Ditylum</taxon>
    </lineage>
</organism>
<reference evidence="3" key="1">
    <citation type="submission" date="2021-01" db="EMBL/GenBank/DDBJ databases">
        <authorList>
            <person name="Corre E."/>
            <person name="Pelletier E."/>
            <person name="Niang G."/>
            <person name="Scheremetjew M."/>
            <person name="Finn R."/>
            <person name="Kale V."/>
            <person name="Holt S."/>
            <person name="Cochrane G."/>
            <person name="Meng A."/>
            <person name="Brown T."/>
            <person name="Cohen L."/>
        </authorList>
    </citation>
    <scope>NUCLEOTIDE SEQUENCE</scope>
    <source>
        <strain evidence="3">GSO104</strain>
    </source>
</reference>
<gene>
    <name evidence="3" type="ORF">DBRI00130_LOCUS13272</name>
</gene>
<sequence>MNLRNRLSFLFATVVAAVSGSGVGDEAVDDEGGDGFVDKDVDDSTSGSGDLGDNTKDAGGGSTGGGDDGRDGTDGDSGGDNGASSFVLDADSDEDDVTSDSTSFVISEDAPLSFAIDESSTTSPATSEVSVDEAFKGLSYCRVGCSHAPLQLHVALDGFFITLL</sequence>
<evidence type="ECO:0000313" key="3">
    <source>
        <dbReference type="EMBL" id="CAE4604091.1"/>
    </source>
</evidence>
<feature type="signal peptide" evidence="2">
    <location>
        <begin position="1"/>
        <end position="20"/>
    </location>
</feature>
<protein>
    <submittedName>
        <fullName evidence="3">Uncharacterized protein</fullName>
    </submittedName>
</protein>
<name>A0A7S4R5J5_9STRA</name>
<proteinExistence type="predicted"/>
<evidence type="ECO:0000256" key="2">
    <source>
        <dbReference type="SAM" id="SignalP"/>
    </source>
</evidence>
<accession>A0A7S4R5J5</accession>